<dbReference type="EMBL" id="CM055097">
    <property type="protein sequence ID" value="KAJ7551471.1"/>
    <property type="molecule type" value="Genomic_DNA"/>
</dbReference>
<keyword evidence="2" id="KW-1185">Reference proteome</keyword>
<accession>A0ACC2DB10</accession>
<name>A0ACC2DB10_DIPCM</name>
<organism evidence="1 2">
    <name type="scientific">Diphasiastrum complanatum</name>
    <name type="common">Issler's clubmoss</name>
    <name type="synonym">Lycopodium complanatum</name>
    <dbReference type="NCBI Taxonomy" id="34168"/>
    <lineage>
        <taxon>Eukaryota</taxon>
        <taxon>Viridiplantae</taxon>
        <taxon>Streptophyta</taxon>
        <taxon>Embryophyta</taxon>
        <taxon>Tracheophyta</taxon>
        <taxon>Lycopodiopsida</taxon>
        <taxon>Lycopodiales</taxon>
        <taxon>Lycopodiaceae</taxon>
        <taxon>Lycopodioideae</taxon>
        <taxon>Diphasiastrum</taxon>
    </lineage>
</organism>
<dbReference type="Proteomes" id="UP001162992">
    <property type="component" value="Chromosome 6"/>
</dbReference>
<comment type="caution">
    <text evidence="1">The sequence shown here is derived from an EMBL/GenBank/DDBJ whole genome shotgun (WGS) entry which is preliminary data.</text>
</comment>
<evidence type="ECO:0000313" key="2">
    <source>
        <dbReference type="Proteomes" id="UP001162992"/>
    </source>
</evidence>
<proteinExistence type="predicted"/>
<protein>
    <submittedName>
        <fullName evidence="1">Uncharacterized protein</fullName>
    </submittedName>
</protein>
<sequence>MAVRNRIQNHIQVSRNLDQLLNKNPNPSVAALISLLKLCGRSKALSDGRLVHGYIVRQKYDHDTVLGNWLVQMYGDCGSMDEALAVFKHLPNPNLYSWTMLMKGYAKNGCGREALECFRNMQLNGIEADYVAYVCALEACAILETIEEGQQIHATIVKLGFEGQVVVGTALISMYGKCGSLDNARHVFSRMPHRNVVSWNAMIAAFAQNGYGKEALCLFNWMQYHGFRPDQITFVCALDACAGLTALAEGQVIHTAVVGCGYEGNVTVGTALVNMYGKCGDLEDARGVFDKMPHRNVVSWNAMISAYTQNGHGKVALDLYYSMQSDGLKPDHITFVCALDACGSLADLEEGKKIHARTMENGYDRHVGVGTALISMYGRCKSVEDARNVFSRLSHVNLICWNAMITVCAQNRRGKEALEMFNQMQSAGIKPDQITFVSVLDACTSLLALEKGHEFHAIILERGFGGEVILGNALINMYGKCGSLAQARDVFEKMPCRNAVSWNAIITVCAQNGHDKETLDLFHQMQSNNIKPDHVTFLSVLTACSHTGRIDEGRLYFQSMNRDYGLLQNVEHYVSLLDALGRAGDLDDAEDLITKAPLENKAKLWLCLLGACRLHGDVERGLRAASNVLTLDPANAVAYVLLSNIYAEADTFTLQKNESMMNSR</sequence>
<gene>
    <name evidence="1" type="ORF">O6H91_06G016700</name>
</gene>
<evidence type="ECO:0000313" key="1">
    <source>
        <dbReference type="EMBL" id="KAJ7551471.1"/>
    </source>
</evidence>
<reference evidence="2" key="1">
    <citation type="journal article" date="2024" name="Proc. Natl. Acad. Sci. U.S.A.">
        <title>Extraordinary preservation of gene collinearity over three hundred million years revealed in homosporous lycophytes.</title>
        <authorList>
            <person name="Li C."/>
            <person name="Wickell D."/>
            <person name="Kuo L.Y."/>
            <person name="Chen X."/>
            <person name="Nie B."/>
            <person name="Liao X."/>
            <person name="Peng D."/>
            <person name="Ji J."/>
            <person name="Jenkins J."/>
            <person name="Williams M."/>
            <person name="Shu S."/>
            <person name="Plott C."/>
            <person name="Barry K."/>
            <person name="Rajasekar S."/>
            <person name="Grimwood J."/>
            <person name="Han X."/>
            <person name="Sun S."/>
            <person name="Hou Z."/>
            <person name="He W."/>
            <person name="Dai G."/>
            <person name="Sun C."/>
            <person name="Schmutz J."/>
            <person name="Leebens-Mack J.H."/>
            <person name="Li F.W."/>
            <person name="Wang L."/>
        </authorList>
    </citation>
    <scope>NUCLEOTIDE SEQUENCE [LARGE SCALE GENOMIC DNA]</scope>
    <source>
        <strain evidence="2">cv. PW_Plant_1</strain>
    </source>
</reference>